<protein>
    <submittedName>
        <fullName evidence="2">Anti-sigma factor</fullName>
    </submittedName>
</protein>
<reference evidence="2 3" key="1">
    <citation type="submission" date="2018-07" db="EMBL/GenBank/DDBJ databases">
        <title>Dyella monticola sp. nov. and Dyella psychrodurans sp. nov. isolated from monsoon evergreen broad-leaved forest soil of Dinghu Mountain, China.</title>
        <authorList>
            <person name="Gao Z."/>
            <person name="Qiu L."/>
        </authorList>
    </citation>
    <scope>NUCLEOTIDE SEQUENCE [LARGE SCALE GENOMIC DNA]</scope>
    <source>
        <strain evidence="2 3">4MSK11</strain>
    </source>
</reference>
<accession>A0A370XCV3</accession>
<keyword evidence="1" id="KW-0812">Transmembrane</keyword>
<dbReference type="OrthoDB" id="9152892at2"/>
<proteinExistence type="predicted"/>
<feature type="transmembrane region" description="Helical" evidence="1">
    <location>
        <begin position="87"/>
        <end position="106"/>
    </location>
</feature>
<dbReference type="RefSeq" id="WP_115476338.1">
    <property type="nucleotide sequence ID" value="NZ_QRBF01000001.1"/>
</dbReference>
<keyword evidence="3" id="KW-1185">Reference proteome</keyword>
<dbReference type="EMBL" id="QRBF01000001">
    <property type="protein sequence ID" value="RDS86087.1"/>
    <property type="molecule type" value="Genomic_DNA"/>
</dbReference>
<keyword evidence="1" id="KW-0472">Membrane</keyword>
<gene>
    <name evidence="2" type="ORF">DWU99_02110</name>
</gene>
<sequence length="251" mass="27778">MNNLPVPPTENELHAYVDGALDASRRAEIEAYLASNPDVAGQVARWRRDADFLRTELAGTVTRPPQPRLDPASVRHRLRARSRVRRAAAAAFFLAIGAGGLSGWQLRSMNLAPVPMADAVEAYRVFAIDRNRPVEMDAQNVDHLQKWLSNRLGTPVSFPDLRSDGFDLLGGRLLSTTDGPAALIFYQDHDGERVSLYIRPNNHFPEGTRGTRNDGGLLAKYWYKKGYGYAVVAKASDPRIEELEAAIRLGS</sequence>
<keyword evidence="1" id="KW-1133">Transmembrane helix</keyword>
<dbReference type="InterPro" id="IPR041916">
    <property type="entry name" value="Anti_sigma_zinc_sf"/>
</dbReference>
<organism evidence="2 3">
    <name type="scientific">Dyella psychrodurans</name>
    <dbReference type="NCBI Taxonomy" id="1927960"/>
    <lineage>
        <taxon>Bacteria</taxon>
        <taxon>Pseudomonadati</taxon>
        <taxon>Pseudomonadota</taxon>
        <taxon>Gammaproteobacteria</taxon>
        <taxon>Lysobacterales</taxon>
        <taxon>Rhodanobacteraceae</taxon>
        <taxon>Dyella</taxon>
    </lineage>
</organism>
<dbReference type="Proteomes" id="UP000255334">
    <property type="component" value="Unassembled WGS sequence"/>
</dbReference>
<evidence type="ECO:0000256" key="1">
    <source>
        <dbReference type="SAM" id="Phobius"/>
    </source>
</evidence>
<evidence type="ECO:0000313" key="3">
    <source>
        <dbReference type="Proteomes" id="UP000255334"/>
    </source>
</evidence>
<name>A0A370XCV3_9GAMM</name>
<dbReference type="Gene3D" id="1.10.10.1320">
    <property type="entry name" value="Anti-sigma factor, zinc-finger domain"/>
    <property type="match status" value="1"/>
</dbReference>
<comment type="caution">
    <text evidence="2">The sequence shown here is derived from an EMBL/GenBank/DDBJ whole genome shotgun (WGS) entry which is preliminary data.</text>
</comment>
<dbReference type="AlphaFoldDB" id="A0A370XCV3"/>
<evidence type="ECO:0000313" key="2">
    <source>
        <dbReference type="EMBL" id="RDS86087.1"/>
    </source>
</evidence>